<comment type="caution">
    <text evidence="3">The sequence shown here is derived from an EMBL/GenBank/DDBJ whole genome shotgun (WGS) entry which is preliminary data.</text>
</comment>
<gene>
    <name evidence="3" type="ORF">EYF80_027637</name>
</gene>
<evidence type="ECO:0000256" key="2">
    <source>
        <dbReference type="SAM" id="SignalP"/>
    </source>
</evidence>
<dbReference type="EMBL" id="SRLO01000300">
    <property type="protein sequence ID" value="TNN62147.1"/>
    <property type="molecule type" value="Genomic_DNA"/>
</dbReference>
<name>A0A4Z2H8B0_9TELE</name>
<reference evidence="3 4" key="1">
    <citation type="submission" date="2019-03" db="EMBL/GenBank/DDBJ databases">
        <title>First draft genome of Liparis tanakae, snailfish: a comprehensive survey of snailfish specific genes.</title>
        <authorList>
            <person name="Kim W."/>
            <person name="Song I."/>
            <person name="Jeong J.-H."/>
            <person name="Kim D."/>
            <person name="Kim S."/>
            <person name="Ryu S."/>
            <person name="Song J.Y."/>
            <person name="Lee S.K."/>
        </authorList>
    </citation>
    <scope>NUCLEOTIDE SEQUENCE [LARGE SCALE GENOMIC DNA]</scope>
    <source>
        <tissue evidence="3">Muscle</tissue>
    </source>
</reference>
<feature type="chain" id="PRO_5021415265" evidence="2">
    <location>
        <begin position="18"/>
        <end position="168"/>
    </location>
</feature>
<dbReference type="Proteomes" id="UP000314294">
    <property type="component" value="Unassembled WGS sequence"/>
</dbReference>
<feature type="compositionally biased region" description="Basic and acidic residues" evidence="1">
    <location>
        <begin position="54"/>
        <end position="64"/>
    </location>
</feature>
<dbReference type="AlphaFoldDB" id="A0A4Z2H8B0"/>
<feature type="region of interest" description="Disordered" evidence="1">
    <location>
        <begin position="42"/>
        <end position="67"/>
    </location>
</feature>
<keyword evidence="2" id="KW-0732">Signal</keyword>
<evidence type="ECO:0000313" key="4">
    <source>
        <dbReference type="Proteomes" id="UP000314294"/>
    </source>
</evidence>
<sequence length="168" mass="18257">MLKAVLLLLLLLVDGDALRELRKIQGDLVKIAQTTFPSATRCQSDIEPAGGPERYGEESEKGNRSDGMNAHANTAYTSQTFLHFTLCSRNKLSKQHGSILSASLFASGRPLGSGRELGDQIHSVTLVPRSLSPGFSAGLHQLNSRPTGVNCDLLVPEFSAYEVQRFKM</sequence>
<protein>
    <submittedName>
        <fullName evidence="3">Uncharacterized protein</fullName>
    </submittedName>
</protein>
<feature type="signal peptide" evidence="2">
    <location>
        <begin position="1"/>
        <end position="17"/>
    </location>
</feature>
<keyword evidence="4" id="KW-1185">Reference proteome</keyword>
<organism evidence="3 4">
    <name type="scientific">Liparis tanakae</name>
    <name type="common">Tanaka's snailfish</name>
    <dbReference type="NCBI Taxonomy" id="230148"/>
    <lineage>
        <taxon>Eukaryota</taxon>
        <taxon>Metazoa</taxon>
        <taxon>Chordata</taxon>
        <taxon>Craniata</taxon>
        <taxon>Vertebrata</taxon>
        <taxon>Euteleostomi</taxon>
        <taxon>Actinopterygii</taxon>
        <taxon>Neopterygii</taxon>
        <taxon>Teleostei</taxon>
        <taxon>Neoteleostei</taxon>
        <taxon>Acanthomorphata</taxon>
        <taxon>Eupercaria</taxon>
        <taxon>Perciformes</taxon>
        <taxon>Cottioidei</taxon>
        <taxon>Cottales</taxon>
        <taxon>Liparidae</taxon>
        <taxon>Liparis</taxon>
    </lineage>
</organism>
<accession>A0A4Z2H8B0</accession>
<evidence type="ECO:0000256" key="1">
    <source>
        <dbReference type="SAM" id="MobiDB-lite"/>
    </source>
</evidence>
<proteinExistence type="predicted"/>
<evidence type="ECO:0000313" key="3">
    <source>
        <dbReference type="EMBL" id="TNN62147.1"/>
    </source>
</evidence>